<dbReference type="Proteomes" id="UP000027602">
    <property type="component" value="Chromosome"/>
</dbReference>
<evidence type="ECO:0000256" key="4">
    <source>
        <dbReference type="ARBA" id="ARBA00023186"/>
    </source>
</evidence>
<dbReference type="KEGG" id="bmet:BMMGA3_14950"/>
<evidence type="ECO:0000313" key="8">
    <source>
        <dbReference type="EMBL" id="AIE61347.1"/>
    </source>
</evidence>
<sequence length="113" mass="13249">MSAVRQFRDLTVQLIEFLESSASRDEKIQKTTELLEKRQQLIAEIAPPFSNEEKEIGAATIALNKKLNDLLFKEKILIQKDIKELNRKKKSTNKYENPYNSLFIDGIFYDKRK</sequence>
<keyword evidence="2" id="KW-0963">Cytoplasm</keyword>
<dbReference type="EMBL" id="CP007739">
    <property type="protein sequence ID" value="AIE61347.1"/>
    <property type="molecule type" value="Genomic_DNA"/>
</dbReference>
<comment type="function">
    <text evidence="5">May act as an export chaperone for the filament capping protein FliD.</text>
</comment>
<organism evidence="8 9">
    <name type="scientific">Bacillus methanolicus (strain MGA3 / ATCC 53907)</name>
    <dbReference type="NCBI Taxonomy" id="796606"/>
    <lineage>
        <taxon>Bacteria</taxon>
        <taxon>Bacillati</taxon>
        <taxon>Bacillota</taxon>
        <taxon>Bacilli</taxon>
        <taxon>Bacillales</taxon>
        <taxon>Bacillaceae</taxon>
        <taxon>Bacillus</taxon>
    </lineage>
</organism>
<evidence type="ECO:0000256" key="2">
    <source>
        <dbReference type="ARBA" id="ARBA00022490"/>
    </source>
</evidence>
<keyword evidence="3" id="KW-1005">Bacterial flagellum biogenesis</keyword>
<dbReference type="HOGENOM" id="CLU_165941_1_0_9"/>
<evidence type="ECO:0000256" key="7">
    <source>
        <dbReference type="ARBA" id="ARBA00093797"/>
    </source>
</evidence>
<evidence type="ECO:0000256" key="3">
    <source>
        <dbReference type="ARBA" id="ARBA00022795"/>
    </source>
</evidence>
<evidence type="ECO:0000256" key="5">
    <source>
        <dbReference type="ARBA" id="ARBA00093765"/>
    </source>
</evidence>
<comment type="subcellular location">
    <subcellularLocation>
        <location evidence="1">Cytoplasm</location>
        <location evidence="1">Cytosol</location>
    </subcellularLocation>
</comment>
<gene>
    <name evidence="8" type="ORF">BMMGA3_14950</name>
</gene>
<dbReference type="InterPro" id="IPR008622">
    <property type="entry name" value="FliT"/>
</dbReference>
<comment type="similarity">
    <text evidence="6">Belongs to the bacillales FliT family.</text>
</comment>
<reference evidence="8 9" key="1">
    <citation type="journal article" date="2015" name="BMC Genomics">
        <title>Transcriptome analysis of thermophilic methylotrophic Bacillus methanolicus MGA3 using RNA-sequencing provides detailed insights into its previously uncharted transcriptional landscape.</title>
        <authorList>
            <person name="Irla M."/>
            <person name="Neshat A."/>
            <person name="Brautaset T."/>
            <person name="Ruckert C."/>
            <person name="Kalinowski J."/>
            <person name="Wendisch V.F."/>
        </authorList>
    </citation>
    <scope>NUCLEOTIDE SEQUENCE [LARGE SCALE GENOMIC DNA]</scope>
    <source>
        <strain evidence="9">MGA3 / ATCC 53907</strain>
    </source>
</reference>
<evidence type="ECO:0000256" key="6">
    <source>
        <dbReference type="ARBA" id="ARBA00093785"/>
    </source>
</evidence>
<keyword evidence="4" id="KW-0143">Chaperone</keyword>
<evidence type="ECO:0000256" key="1">
    <source>
        <dbReference type="ARBA" id="ARBA00004514"/>
    </source>
</evidence>
<dbReference type="STRING" id="796606.BMMGA3_14950"/>
<dbReference type="AlphaFoldDB" id="I3EAZ0"/>
<keyword evidence="9" id="KW-1185">Reference proteome</keyword>
<proteinExistence type="inferred from homology"/>
<evidence type="ECO:0000313" key="9">
    <source>
        <dbReference type="Proteomes" id="UP000027602"/>
    </source>
</evidence>
<accession>I3EAZ0</accession>
<dbReference type="OrthoDB" id="2353131at2"/>
<dbReference type="Pfam" id="PF05400">
    <property type="entry name" value="FliT"/>
    <property type="match status" value="1"/>
</dbReference>
<dbReference type="eggNOG" id="ENOG50330XF">
    <property type="taxonomic scope" value="Bacteria"/>
</dbReference>
<name>I3EAZ0_BACMM</name>
<protein>
    <recommendedName>
        <fullName evidence="7">Flagellar protein FliT</fullName>
    </recommendedName>
</protein>
<dbReference type="RefSeq" id="WP_003346431.1">
    <property type="nucleotide sequence ID" value="NZ_ADWW01000001.1"/>
</dbReference>